<dbReference type="PANTHER" id="PTHR44329">
    <property type="entry name" value="SERINE/THREONINE-PROTEIN KINASE TNNI3K-RELATED"/>
    <property type="match status" value="1"/>
</dbReference>
<dbReference type="Pfam" id="PF12796">
    <property type="entry name" value="Ank_2"/>
    <property type="match status" value="1"/>
</dbReference>
<dbReference type="InterPro" id="IPR001245">
    <property type="entry name" value="Ser-Thr/Tyr_kinase_cat_dom"/>
</dbReference>
<dbReference type="Pfam" id="PF07714">
    <property type="entry name" value="PK_Tyr_Ser-Thr"/>
    <property type="match status" value="1"/>
</dbReference>
<accession>A0AAV8V4A6</accession>
<dbReference type="InterPro" id="IPR000719">
    <property type="entry name" value="Prot_kinase_dom"/>
</dbReference>
<evidence type="ECO:0000259" key="8">
    <source>
        <dbReference type="PROSITE" id="PS50011"/>
    </source>
</evidence>
<feature type="repeat" description="ANK" evidence="6">
    <location>
        <begin position="449"/>
        <end position="481"/>
    </location>
</feature>
<feature type="region of interest" description="Disordered" evidence="7">
    <location>
        <begin position="512"/>
        <end position="532"/>
    </location>
</feature>
<keyword evidence="4" id="KW-0418">Kinase</keyword>
<dbReference type="PROSITE" id="PS50088">
    <property type="entry name" value="ANK_REPEAT"/>
    <property type="match status" value="1"/>
</dbReference>
<keyword evidence="5" id="KW-0067">ATP-binding</keyword>
<organism evidence="9 10">
    <name type="scientific">Rhodosorus marinus</name>
    <dbReference type="NCBI Taxonomy" id="101924"/>
    <lineage>
        <taxon>Eukaryota</taxon>
        <taxon>Rhodophyta</taxon>
        <taxon>Stylonematophyceae</taxon>
        <taxon>Stylonematales</taxon>
        <taxon>Stylonemataceae</taxon>
        <taxon>Rhodosorus</taxon>
    </lineage>
</organism>
<dbReference type="SUPFAM" id="SSF56112">
    <property type="entry name" value="Protein kinase-like (PK-like)"/>
    <property type="match status" value="1"/>
</dbReference>
<dbReference type="GO" id="GO:0004674">
    <property type="term" value="F:protein serine/threonine kinase activity"/>
    <property type="evidence" value="ECO:0007669"/>
    <property type="project" value="TreeGrafter"/>
</dbReference>
<feature type="region of interest" description="Disordered" evidence="7">
    <location>
        <begin position="372"/>
        <end position="410"/>
    </location>
</feature>
<gene>
    <name evidence="9" type="ORF">NDN08_005262</name>
</gene>
<keyword evidence="3" id="KW-0547">Nucleotide-binding</keyword>
<name>A0AAV8V4A6_9RHOD</name>
<dbReference type="InterPro" id="IPR036770">
    <property type="entry name" value="Ankyrin_rpt-contain_sf"/>
</dbReference>
<dbReference type="GO" id="GO:0005524">
    <property type="term" value="F:ATP binding"/>
    <property type="evidence" value="ECO:0007669"/>
    <property type="project" value="UniProtKB-KW"/>
</dbReference>
<evidence type="ECO:0000256" key="1">
    <source>
        <dbReference type="ARBA" id="ARBA00005843"/>
    </source>
</evidence>
<evidence type="ECO:0000313" key="10">
    <source>
        <dbReference type="Proteomes" id="UP001157974"/>
    </source>
</evidence>
<comment type="similarity">
    <text evidence="1">Belongs to the protein kinase superfamily. TKL Ser/Thr protein kinase family.</text>
</comment>
<sequence>MTTDAEIVMADEEGHSSHNNPALRALYNSYDLEDELQVANSSYRSNSSTASFGYRPKLISGVKRTTSRVDDLRANETFSIEIDQISFSKPLRREKRCSLWRALWLRQPVLVAVYHDPKSEEEDDRLTASQFVDAAGITMDDLRADIELHSTLRHPNLLLHMCSVIESERPFCLVSEYTRKEPISTVLEKSVLNAIEILHMSISIARGLLYLHSFNPPQLHGFLHPNNTLVDSQRSDCVLSEFRMQHQQKPSSDAVDEIETVQYMAPELLAGEAFSAKTDCYAFGMLVWHLWAGEPAFLNLNVEELKERKQESSFADLVGEDGLPPELSSLVTRCINPNPEERPDLNSILETLRSDELYNALKALNDGYASETRQGAIRMPPREKRSKASTLSDSSSLDAGSFHGCSSSNMGITPGPVDREFMDAVHSGDLQKSDVLLGKGAMIESRNYDKRTALHIAACDGNSEMVKLLLSKGAMTDVRDRWGSTPLHDAQQAGHHEVILLLQIHGLRSSLGSSGGRGSRGAGNPWGSPLFP</sequence>
<reference evidence="9 10" key="1">
    <citation type="journal article" date="2023" name="Nat. Commun.">
        <title>Origin of minicircular mitochondrial genomes in red algae.</title>
        <authorList>
            <person name="Lee Y."/>
            <person name="Cho C.H."/>
            <person name="Lee Y.M."/>
            <person name="Park S.I."/>
            <person name="Yang J.H."/>
            <person name="West J.A."/>
            <person name="Bhattacharya D."/>
            <person name="Yoon H.S."/>
        </authorList>
    </citation>
    <scope>NUCLEOTIDE SEQUENCE [LARGE SCALE GENOMIC DNA]</scope>
    <source>
        <strain evidence="9 10">CCMP1338</strain>
        <tissue evidence="9">Whole cell</tissue>
    </source>
</reference>
<dbReference type="PROSITE" id="PS50011">
    <property type="entry name" value="PROTEIN_KINASE_DOM"/>
    <property type="match status" value="1"/>
</dbReference>
<dbReference type="SMART" id="SM00248">
    <property type="entry name" value="ANK"/>
    <property type="match status" value="2"/>
</dbReference>
<dbReference type="InterPro" id="IPR002110">
    <property type="entry name" value="Ankyrin_rpt"/>
</dbReference>
<feature type="domain" description="Protein kinase" evidence="8">
    <location>
        <begin position="85"/>
        <end position="358"/>
    </location>
</feature>
<evidence type="ECO:0000256" key="4">
    <source>
        <dbReference type="ARBA" id="ARBA00022777"/>
    </source>
</evidence>
<keyword evidence="2" id="KW-0808">Transferase</keyword>
<dbReference type="PANTHER" id="PTHR44329:SF288">
    <property type="entry name" value="MITOGEN-ACTIVATED PROTEIN KINASE KINASE KINASE 20"/>
    <property type="match status" value="1"/>
</dbReference>
<keyword evidence="10" id="KW-1185">Reference proteome</keyword>
<dbReference type="Gene3D" id="1.10.510.10">
    <property type="entry name" value="Transferase(Phosphotransferase) domain 1"/>
    <property type="match status" value="1"/>
</dbReference>
<proteinExistence type="inferred from homology"/>
<evidence type="ECO:0000256" key="5">
    <source>
        <dbReference type="ARBA" id="ARBA00022840"/>
    </source>
</evidence>
<protein>
    <recommendedName>
        <fullName evidence="8">Protein kinase domain-containing protein</fullName>
    </recommendedName>
</protein>
<dbReference type="EMBL" id="JAMWBK010000001">
    <property type="protein sequence ID" value="KAJ8908557.1"/>
    <property type="molecule type" value="Genomic_DNA"/>
</dbReference>
<evidence type="ECO:0000256" key="7">
    <source>
        <dbReference type="SAM" id="MobiDB-lite"/>
    </source>
</evidence>
<feature type="region of interest" description="Disordered" evidence="7">
    <location>
        <begin position="1"/>
        <end position="20"/>
    </location>
</feature>
<dbReference type="AlphaFoldDB" id="A0AAV8V4A6"/>
<dbReference type="Proteomes" id="UP001157974">
    <property type="component" value="Unassembled WGS sequence"/>
</dbReference>
<evidence type="ECO:0000313" key="9">
    <source>
        <dbReference type="EMBL" id="KAJ8908557.1"/>
    </source>
</evidence>
<feature type="compositionally biased region" description="Low complexity" evidence="7">
    <location>
        <begin position="388"/>
        <end position="401"/>
    </location>
</feature>
<evidence type="ECO:0000256" key="6">
    <source>
        <dbReference type="PROSITE-ProRule" id="PRU00023"/>
    </source>
</evidence>
<dbReference type="PROSITE" id="PS50297">
    <property type="entry name" value="ANK_REP_REGION"/>
    <property type="match status" value="1"/>
</dbReference>
<evidence type="ECO:0000256" key="2">
    <source>
        <dbReference type="ARBA" id="ARBA00022679"/>
    </source>
</evidence>
<evidence type="ECO:0000256" key="3">
    <source>
        <dbReference type="ARBA" id="ARBA00022741"/>
    </source>
</evidence>
<dbReference type="SUPFAM" id="SSF48403">
    <property type="entry name" value="Ankyrin repeat"/>
    <property type="match status" value="1"/>
</dbReference>
<dbReference type="Gene3D" id="3.30.200.20">
    <property type="entry name" value="Phosphorylase Kinase, domain 1"/>
    <property type="match status" value="1"/>
</dbReference>
<keyword evidence="6" id="KW-0040">ANK repeat</keyword>
<dbReference type="InterPro" id="IPR011009">
    <property type="entry name" value="Kinase-like_dom_sf"/>
</dbReference>
<dbReference type="InterPro" id="IPR051681">
    <property type="entry name" value="Ser/Thr_Kinases-Pseudokinases"/>
</dbReference>
<comment type="caution">
    <text evidence="9">The sequence shown here is derived from an EMBL/GenBank/DDBJ whole genome shotgun (WGS) entry which is preliminary data.</text>
</comment>
<dbReference type="Gene3D" id="1.25.40.20">
    <property type="entry name" value="Ankyrin repeat-containing domain"/>
    <property type="match status" value="1"/>
</dbReference>